<dbReference type="EMBL" id="CAIIXF020000011">
    <property type="protein sequence ID" value="CAH1799328.1"/>
    <property type="molecule type" value="Genomic_DNA"/>
</dbReference>
<evidence type="ECO:0000313" key="5">
    <source>
        <dbReference type="Proteomes" id="UP000749559"/>
    </source>
</evidence>
<reference evidence="4" key="1">
    <citation type="submission" date="2022-03" db="EMBL/GenBank/DDBJ databases">
        <authorList>
            <person name="Martin C."/>
        </authorList>
    </citation>
    <scope>NUCLEOTIDE SEQUENCE</scope>
</reference>
<feature type="compositionally biased region" description="Low complexity" evidence="1">
    <location>
        <begin position="252"/>
        <end position="263"/>
    </location>
</feature>
<feature type="compositionally biased region" description="Basic and acidic residues" evidence="1">
    <location>
        <begin position="264"/>
        <end position="274"/>
    </location>
</feature>
<keyword evidence="3" id="KW-0732">Signal</keyword>
<organism evidence="4 5">
    <name type="scientific">Owenia fusiformis</name>
    <name type="common">Polychaete worm</name>
    <dbReference type="NCBI Taxonomy" id="6347"/>
    <lineage>
        <taxon>Eukaryota</taxon>
        <taxon>Metazoa</taxon>
        <taxon>Spiralia</taxon>
        <taxon>Lophotrochozoa</taxon>
        <taxon>Annelida</taxon>
        <taxon>Polychaeta</taxon>
        <taxon>Sedentaria</taxon>
        <taxon>Canalipalpata</taxon>
        <taxon>Sabellida</taxon>
        <taxon>Oweniida</taxon>
        <taxon>Oweniidae</taxon>
        <taxon>Owenia</taxon>
    </lineage>
</organism>
<keyword evidence="2" id="KW-1133">Transmembrane helix</keyword>
<gene>
    <name evidence="4" type="ORF">OFUS_LOCUS23353</name>
</gene>
<dbReference type="Proteomes" id="UP000749559">
    <property type="component" value="Unassembled WGS sequence"/>
</dbReference>
<feature type="compositionally biased region" description="Basic and acidic residues" evidence="1">
    <location>
        <begin position="398"/>
        <end position="413"/>
    </location>
</feature>
<evidence type="ECO:0000256" key="3">
    <source>
        <dbReference type="SAM" id="SignalP"/>
    </source>
</evidence>
<feature type="chain" id="PRO_5043848696" evidence="3">
    <location>
        <begin position="23"/>
        <end position="489"/>
    </location>
</feature>
<feature type="transmembrane region" description="Helical" evidence="2">
    <location>
        <begin position="320"/>
        <end position="343"/>
    </location>
</feature>
<evidence type="ECO:0000256" key="2">
    <source>
        <dbReference type="SAM" id="Phobius"/>
    </source>
</evidence>
<evidence type="ECO:0000256" key="1">
    <source>
        <dbReference type="SAM" id="MobiDB-lite"/>
    </source>
</evidence>
<feature type="signal peptide" evidence="3">
    <location>
        <begin position="1"/>
        <end position="22"/>
    </location>
</feature>
<feature type="region of interest" description="Disordered" evidence="1">
    <location>
        <begin position="251"/>
        <end position="280"/>
    </location>
</feature>
<keyword evidence="5" id="KW-1185">Reference proteome</keyword>
<sequence length="489" mass="54316">MLIKLEIFKFLLVALHYIPCRGDSVRECNVNSATATCDAGYIEIVNITYGVLKNPRNSCALNSGDDCIIQTYKTCEVRSYNHKKCQLFYSNLTTGSDCTKSQGAKEYVEIGFNCITDVKHGCPAKGITKELHIVNKGFPSETTNPVPTCVCHVNASVDSGVINVNLIEAAGFSQEPFTEFSIINATGHIKKAIDISKRQPGNKKRYLDKSTWAKVILKIDSKINNMYWISLESSSGYDLNYSCFEFQQHSQSTTTSTPTSPIITDRKIPSDGREPTPFQTKAITTPLGTERMTTEVDNNKPTNVALANPPQGILAGTIQIGIVLGAAIFTTVIVGIVVLVILCRRKKRLGSKSPNRESEHNVYMNDAFEYDKNNEKDIKRIAPSTQHKTKSVTDPTYDDQKDGDETKEIRNDSNPEIMDDYSTVENLQTGDSQKSQPVNHSAVYNNEQFHLYANTLSREKPKLLPKPDINSVLHTEIWGNEGACCKGTY</sequence>
<keyword evidence="2" id="KW-0472">Membrane</keyword>
<dbReference type="AlphaFoldDB" id="A0A8J1TCG2"/>
<evidence type="ECO:0000313" key="4">
    <source>
        <dbReference type="EMBL" id="CAH1799328.1"/>
    </source>
</evidence>
<accession>A0A8J1TCG2</accession>
<protein>
    <submittedName>
        <fullName evidence="4">Uncharacterized protein</fullName>
    </submittedName>
</protein>
<proteinExistence type="predicted"/>
<comment type="caution">
    <text evidence="4">The sequence shown here is derived from an EMBL/GenBank/DDBJ whole genome shotgun (WGS) entry which is preliminary data.</text>
</comment>
<feature type="region of interest" description="Disordered" evidence="1">
    <location>
        <begin position="380"/>
        <end position="418"/>
    </location>
</feature>
<name>A0A8J1TCG2_OWEFU</name>
<keyword evidence="2" id="KW-0812">Transmembrane</keyword>